<feature type="transmembrane region" description="Helical" evidence="1">
    <location>
        <begin position="315"/>
        <end position="337"/>
    </location>
</feature>
<reference evidence="3" key="1">
    <citation type="submission" date="2011-07" db="EMBL/GenBank/DDBJ databases">
        <authorList>
            <consortium name="Caenorhabditis brenneri Sequencing and Analysis Consortium"/>
            <person name="Wilson R.K."/>
        </authorList>
    </citation>
    <scope>NUCLEOTIDE SEQUENCE [LARGE SCALE GENOMIC DNA]</scope>
    <source>
        <strain evidence="3">PB2801</strain>
    </source>
</reference>
<feature type="transmembrane region" description="Helical" evidence="1">
    <location>
        <begin position="80"/>
        <end position="106"/>
    </location>
</feature>
<accession>G0N811</accession>
<feature type="transmembrane region" description="Helical" evidence="1">
    <location>
        <begin position="46"/>
        <end position="68"/>
    </location>
</feature>
<evidence type="ECO:0000313" key="2">
    <source>
        <dbReference type="EMBL" id="EGT55092.1"/>
    </source>
</evidence>
<feature type="transmembrane region" description="Helical" evidence="1">
    <location>
        <begin position="267"/>
        <end position="295"/>
    </location>
</feature>
<keyword evidence="1" id="KW-0812">Transmembrane</keyword>
<feature type="transmembrane region" description="Helical" evidence="1">
    <location>
        <begin position="21"/>
        <end position="40"/>
    </location>
</feature>
<dbReference type="InParanoid" id="G0N811"/>
<protein>
    <submittedName>
        <fullName evidence="2">Uncharacterized protein</fullName>
    </submittedName>
</protein>
<dbReference type="AlphaFoldDB" id="G0N811"/>
<proteinExistence type="predicted"/>
<feature type="transmembrane region" description="Helical" evidence="1">
    <location>
        <begin position="152"/>
        <end position="169"/>
    </location>
</feature>
<feature type="transmembrane region" description="Helical" evidence="1">
    <location>
        <begin position="112"/>
        <end position="131"/>
    </location>
</feature>
<sequence>MSGAPPPYFKMHLSVSDHAMCIFDTASYFLTSVGLIYLLFSAQFLLFGAVLVSLIFIVLILTFLRIILIRRERLVHLKQFRNCILIGSAVTTILSTVPRVLVYYLVPENTWLLWYICLTFPVTIALTWYIFVNQLKDRCEIFYELDDTLLGYVNYANLILFFYGIFSSFNYTEGFWQILLCQAWFSVIGAASMAEFRQVARWKIRLIPEVDPNILEEVPYQNSFISSHTQEMPGEPQRQLEMNLFVSDLAMTIFGIASYFLTPLGLIYLLFSAQFLLFGAVLVSLVFIVLTFAFFQEILIISVRPIYLRQFRIRILIGSAVATILSTVPRVLVYFLVLEKTWLLWYICLTFPVTIALTCNIFVNQLKDRCETFYESDDIFLKCVNKVNLMLFLNGIHSSFRYTEGFWQILLCQAWFSFIGAASMAQLCQVARWKIKLIPEVERRIENVRI</sequence>
<name>G0N811_CAEBE</name>
<dbReference type="HOGENOM" id="CLU_608639_0_0_1"/>
<dbReference type="Proteomes" id="UP000008068">
    <property type="component" value="Unassembled WGS sequence"/>
</dbReference>
<keyword evidence="1" id="KW-1133">Transmembrane helix</keyword>
<evidence type="ECO:0000313" key="3">
    <source>
        <dbReference type="Proteomes" id="UP000008068"/>
    </source>
</evidence>
<dbReference type="EMBL" id="GL379849">
    <property type="protein sequence ID" value="EGT55092.1"/>
    <property type="molecule type" value="Genomic_DNA"/>
</dbReference>
<evidence type="ECO:0000256" key="1">
    <source>
        <dbReference type="SAM" id="Phobius"/>
    </source>
</evidence>
<gene>
    <name evidence="2" type="ORF">CAEBREN_13968</name>
</gene>
<feature type="transmembrane region" description="Helical" evidence="1">
    <location>
        <begin position="242"/>
        <end position="261"/>
    </location>
</feature>
<keyword evidence="1" id="KW-0472">Membrane</keyword>
<feature type="transmembrane region" description="Helical" evidence="1">
    <location>
        <begin position="343"/>
        <end position="363"/>
    </location>
</feature>
<keyword evidence="3" id="KW-1185">Reference proteome</keyword>
<organism evidence="3">
    <name type="scientific">Caenorhabditis brenneri</name>
    <name type="common">Nematode worm</name>
    <dbReference type="NCBI Taxonomy" id="135651"/>
    <lineage>
        <taxon>Eukaryota</taxon>
        <taxon>Metazoa</taxon>
        <taxon>Ecdysozoa</taxon>
        <taxon>Nematoda</taxon>
        <taxon>Chromadorea</taxon>
        <taxon>Rhabditida</taxon>
        <taxon>Rhabditina</taxon>
        <taxon>Rhabditomorpha</taxon>
        <taxon>Rhabditoidea</taxon>
        <taxon>Rhabditidae</taxon>
        <taxon>Peloderinae</taxon>
        <taxon>Caenorhabditis</taxon>
    </lineage>
</organism>